<name>A0ABN8B0X2_CHISP</name>
<feature type="domain" description="Major facilitator superfamily (MFS) profile" evidence="7">
    <location>
        <begin position="27"/>
        <end position="492"/>
    </location>
</feature>
<feature type="transmembrane region" description="Helical" evidence="6">
    <location>
        <begin position="193"/>
        <end position="212"/>
    </location>
</feature>
<dbReference type="EMBL" id="OU963906">
    <property type="protein sequence ID" value="CAH0399016.1"/>
    <property type="molecule type" value="Genomic_DNA"/>
</dbReference>
<evidence type="ECO:0000256" key="4">
    <source>
        <dbReference type="ARBA" id="ARBA00022989"/>
    </source>
</evidence>
<feature type="transmembrane region" description="Helical" evidence="6">
    <location>
        <begin position="407"/>
        <end position="431"/>
    </location>
</feature>
<proteinExistence type="predicted"/>
<evidence type="ECO:0000256" key="6">
    <source>
        <dbReference type="SAM" id="Phobius"/>
    </source>
</evidence>
<dbReference type="Pfam" id="PF07690">
    <property type="entry name" value="MFS_1"/>
    <property type="match status" value="1"/>
</dbReference>
<evidence type="ECO:0000256" key="2">
    <source>
        <dbReference type="ARBA" id="ARBA00022448"/>
    </source>
</evidence>
<feature type="transmembrane region" description="Helical" evidence="6">
    <location>
        <begin position="22"/>
        <end position="46"/>
    </location>
</feature>
<protein>
    <recommendedName>
        <fullName evidence="7">Major facilitator superfamily (MFS) profile domain-containing protein</fullName>
    </recommendedName>
</protein>
<gene>
    <name evidence="8" type="ORF">CHILSU_LOCUS2143</name>
</gene>
<evidence type="ECO:0000256" key="5">
    <source>
        <dbReference type="ARBA" id="ARBA00023136"/>
    </source>
</evidence>
<feature type="transmembrane region" description="Helical" evidence="6">
    <location>
        <begin position="468"/>
        <end position="487"/>
    </location>
</feature>
<dbReference type="InterPro" id="IPR011701">
    <property type="entry name" value="MFS"/>
</dbReference>
<evidence type="ECO:0000256" key="3">
    <source>
        <dbReference type="ARBA" id="ARBA00022692"/>
    </source>
</evidence>
<feature type="transmembrane region" description="Helical" evidence="6">
    <location>
        <begin position="382"/>
        <end position="401"/>
    </location>
</feature>
<dbReference type="PANTHER" id="PTHR23511">
    <property type="entry name" value="SYNAPTIC VESICLE GLYCOPROTEIN 2"/>
    <property type="match status" value="1"/>
</dbReference>
<sequence>MSVVLDNEEGVPFEEALDRTGFGLYSVSMTALAGVVIISFVCIFYSSTIVVPVSACQLNTTGAQQGMLVAGPIVGVILGAMFWGYVADQHGRKKTLLTSLIAGATINAFASLSTDWFFLLILQFIASLMISGQYSLAMTLVSESVPLAKRNIVVLMVTCIFLLSQGLMAVMAMPIVPLTFSYRLPYLDIYWTSWRLLLVIYSLPSLFTALWLNHMQESPKFVYSKGTETKALDILKIIYRINNRDRSDEFKVKSLMRRTSINFEYVPRNHCMLLFTQPLLKYTLIMTLLFLLEQLAAFKVWLPTIAHRYVQVVNYGEGRNLTLCSIIASSMDDPKVKENSEIAARCGLDFEALLIVLVITMMLSVTTAIMTMAVGRFGRRNMVMIITLISGGSGMLVNLVPNSVASAALFVLQLLGIVVIGLYTALCMTLFPTRLRALAMTLTMTGARVANFMSIQVINYLLIHSCDLAFYIYGAMLAFSAVVAYFLPRDTPTTRNNHQILHEESFD</sequence>
<evidence type="ECO:0000259" key="7">
    <source>
        <dbReference type="PROSITE" id="PS50850"/>
    </source>
</evidence>
<accession>A0ABN8B0X2</accession>
<feature type="transmembrane region" description="Helical" evidence="6">
    <location>
        <begin position="438"/>
        <end position="462"/>
    </location>
</feature>
<organism evidence="8 9">
    <name type="scientific">Chilo suppressalis</name>
    <name type="common">Asiatic rice borer moth</name>
    <dbReference type="NCBI Taxonomy" id="168631"/>
    <lineage>
        <taxon>Eukaryota</taxon>
        <taxon>Metazoa</taxon>
        <taxon>Ecdysozoa</taxon>
        <taxon>Arthropoda</taxon>
        <taxon>Hexapoda</taxon>
        <taxon>Insecta</taxon>
        <taxon>Pterygota</taxon>
        <taxon>Neoptera</taxon>
        <taxon>Endopterygota</taxon>
        <taxon>Lepidoptera</taxon>
        <taxon>Glossata</taxon>
        <taxon>Ditrysia</taxon>
        <taxon>Pyraloidea</taxon>
        <taxon>Crambidae</taxon>
        <taxon>Crambinae</taxon>
        <taxon>Chilo</taxon>
    </lineage>
</organism>
<dbReference type="Proteomes" id="UP001153292">
    <property type="component" value="Chromosome 13"/>
</dbReference>
<feature type="transmembrane region" description="Helical" evidence="6">
    <location>
        <begin position="152"/>
        <end position="173"/>
    </location>
</feature>
<evidence type="ECO:0000256" key="1">
    <source>
        <dbReference type="ARBA" id="ARBA00004141"/>
    </source>
</evidence>
<dbReference type="PANTHER" id="PTHR23511:SF35">
    <property type="entry name" value="MAJOR FACILITATOR SUPERFAMILY (MFS) PROFILE DOMAIN-CONTAINING PROTEIN"/>
    <property type="match status" value="1"/>
</dbReference>
<feature type="transmembrane region" description="Helical" evidence="6">
    <location>
        <begin position="116"/>
        <end position="140"/>
    </location>
</feature>
<reference evidence="8" key="1">
    <citation type="submission" date="2021-12" db="EMBL/GenBank/DDBJ databases">
        <authorList>
            <person name="King R."/>
        </authorList>
    </citation>
    <scope>NUCLEOTIDE SEQUENCE</scope>
</reference>
<keyword evidence="4 6" id="KW-1133">Transmembrane helix</keyword>
<keyword evidence="3 6" id="KW-0812">Transmembrane</keyword>
<feature type="transmembrane region" description="Helical" evidence="6">
    <location>
        <begin position="282"/>
        <end position="302"/>
    </location>
</feature>
<dbReference type="InterPro" id="IPR020846">
    <property type="entry name" value="MFS_dom"/>
</dbReference>
<evidence type="ECO:0000313" key="9">
    <source>
        <dbReference type="Proteomes" id="UP001153292"/>
    </source>
</evidence>
<dbReference type="SUPFAM" id="SSF103473">
    <property type="entry name" value="MFS general substrate transporter"/>
    <property type="match status" value="1"/>
</dbReference>
<feature type="transmembrane region" description="Helical" evidence="6">
    <location>
        <begin position="352"/>
        <end position="375"/>
    </location>
</feature>
<keyword evidence="5 6" id="KW-0472">Membrane</keyword>
<keyword evidence="9" id="KW-1185">Reference proteome</keyword>
<comment type="subcellular location">
    <subcellularLocation>
        <location evidence="1">Membrane</location>
        <topology evidence="1">Multi-pass membrane protein</topology>
    </subcellularLocation>
</comment>
<keyword evidence="2" id="KW-0813">Transport</keyword>
<dbReference type="PROSITE" id="PS50850">
    <property type="entry name" value="MFS"/>
    <property type="match status" value="1"/>
</dbReference>
<feature type="transmembrane region" description="Helical" evidence="6">
    <location>
        <begin position="66"/>
        <end position="87"/>
    </location>
</feature>
<evidence type="ECO:0000313" key="8">
    <source>
        <dbReference type="EMBL" id="CAH0399016.1"/>
    </source>
</evidence>
<dbReference type="Gene3D" id="1.20.1250.20">
    <property type="entry name" value="MFS general substrate transporter like domains"/>
    <property type="match status" value="1"/>
</dbReference>
<dbReference type="InterPro" id="IPR036259">
    <property type="entry name" value="MFS_trans_sf"/>
</dbReference>